<dbReference type="InterPro" id="IPR010239">
    <property type="entry name" value="CHP02001"/>
</dbReference>
<evidence type="ECO:0000313" key="2">
    <source>
        <dbReference type="EMBL" id="SLJ86198.1"/>
    </source>
</evidence>
<dbReference type="AlphaFoldDB" id="A0A1U6GRS0"/>
<feature type="chain" id="PRO_5010542002" description="Porin" evidence="1">
    <location>
        <begin position="25"/>
        <end position="253"/>
    </location>
</feature>
<name>A0A1U6GRS0_9SPHN</name>
<feature type="signal peptide" evidence="1">
    <location>
        <begin position="1"/>
        <end position="24"/>
    </location>
</feature>
<accession>A0A1U6GRS0</accession>
<dbReference type="Proteomes" id="UP000190989">
    <property type="component" value="Unassembled WGS sequence"/>
</dbReference>
<keyword evidence="1" id="KW-0732">Signal</keyword>
<dbReference type="STRING" id="428990.SAMN06295987_101130"/>
<dbReference type="Pfam" id="PF09694">
    <property type="entry name" value="Gcw_chp"/>
    <property type="match status" value="1"/>
</dbReference>
<evidence type="ECO:0000313" key="3">
    <source>
        <dbReference type="Proteomes" id="UP000190989"/>
    </source>
</evidence>
<evidence type="ECO:0008006" key="4">
    <source>
        <dbReference type="Google" id="ProtNLM"/>
    </source>
</evidence>
<keyword evidence="3" id="KW-1185">Reference proteome</keyword>
<reference evidence="3" key="1">
    <citation type="submission" date="2017-02" db="EMBL/GenBank/DDBJ databases">
        <authorList>
            <person name="Varghese N."/>
            <person name="Submissions S."/>
        </authorList>
    </citation>
    <scope>NUCLEOTIDE SEQUENCE [LARGE SCALE GENOMIC DNA]</scope>
    <source>
        <strain evidence="3">SM117</strain>
    </source>
</reference>
<dbReference type="EMBL" id="FVZE01000001">
    <property type="protein sequence ID" value="SLJ86198.1"/>
    <property type="molecule type" value="Genomic_DNA"/>
</dbReference>
<evidence type="ECO:0000256" key="1">
    <source>
        <dbReference type="SAM" id="SignalP"/>
    </source>
</evidence>
<dbReference type="RefSeq" id="WP_139383878.1">
    <property type="nucleotide sequence ID" value="NZ_FVZE01000001.1"/>
</dbReference>
<protein>
    <recommendedName>
        <fullName evidence="4">Porin</fullName>
    </recommendedName>
</protein>
<proteinExistence type="predicted"/>
<gene>
    <name evidence="2" type="ORF">SAMN06295987_101130</name>
</gene>
<organism evidence="2 3">
    <name type="scientific">Novosphingobium mathurense</name>
    <dbReference type="NCBI Taxonomy" id="428990"/>
    <lineage>
        <taxon>Bacteria</taxon>
        <taxon>Pseudomonadati</taxon>
        <taxon>Pseudomonadota</taxon>
        <taxon>Alphaproteobacteria</taxon>
        <taxon>Sphingomonadales</taxon>
        <taxon>Sphingomonadaceae</taxon>
        <taxon>Novosphingobium</taxon>
    </lineage>
</organism>
<sequence length="253" mass="25988">MSLNPHYALAVALPLILASAPACAQSMEQTGASIEATTDYREDGLSWSDSAPALRAEGTLALSHDLSISASVATLRGSRRHGGSDWGFTIAPRYSTSAAGWDLSAGIAGHLFAGADDGAKNLDYVELEGRAARTLGPAQLALSVSYAPSQDAIGGSYGHAGADLGVGLPGTPITAYAGGGYAFGNSNGDARSTRLRPDGNYANWYVGAEQSFGPIAVGVLYSDTSIDRHRAAAVEYGDKGTGERLSAYARVSL</sequence>